<sequence>MKLFRYLVVREHGRPVAVLPLSLIDGLDPLGQLGARYPVTGAERGLLSHVWHCYDAWLPGARHLAAVVEAMRGLAVELGAEWYGFVNVAHDSPLREGLIGLGFPAEHIEDRFRLDLRGLPDPFVHATAKARINLRRGRRRAAEAGVWQRVGVAAEADLMEIGRLCAVTAARHGTGGFYPPELFAEFVTGLGDLALAIEIRQEERLIAAGVVLRDGRRFHAWACGVDYDVKGGFSPYALLHAATAEQAVHEGCEVLEGGRGNATFKLRHGLSRLGLDACLLRA</sequence>
<keyword evidence="3" id="KW-1185">Reference proteome</keyword>
<evidence type="ECO:0000313" key="2">
    <source>
        <dbReference type="EMBL" id="MBA2891461.1"/>
    </source>
</evidence>
<evidence type="ECO:0000313" key="3">
    <source>
        <dbReference type="Proteomes" id="UP000530928"/>
    </source>
</evidence>
<dbReference type="SUPFAM" id="SSF55729">
    <property type="entry name" value="Acyl-CoA N-acyltransferases (Nat)"/>
    <property type="match status" value="1"/>
</dbReference>
<dbReference type="Gene3D" id="3.40.630.30">
    <property type="match status" value="1"/>
</dbReference>
<gene>
    <name evidence="2" type="ORF">HNR30_002802</name>
</gene>
<reference evidence="2 3" key="1">
    <citation type="submission" date="2020-07" db="EMBL/GenBank/DDBJ databases">
        <title>Genomic Encyclopedia of Type Strains, Phase IV (KMG-IV): sequencing the most valuable type-strain genomes for metagenomic binning, comparative biology and taxonomic classification.</title>
        <authorList>
            <person name="Goeker M."/>
        </authorList>
    </citation>
    <scope>NUCLEOTIDE SEQUENCE [LARGE SCALE GENOMIC DNA]</scope>
    <source>
        <strain evidence="2 3">DSM 45533</strain>
    </source>
</reference>
<dbReference type="Proteomes" id="UP000530928">
    <property type="component" value="Unassembled WGS sequence"/>
</dbReference>
<protein>
    <recommendedName>
        <fullName evidence="1">BioF2-like acetyltransferase domain-containing protein</fullName>
    </recommendedName>
</protein>
<dbReference type="InterPro" id="IPR038740">
    <property type="entry name" value="BioF2-like_GNAT_dom"/>
</dbReference>
<organism evidence="2 3">
    <name type="scientific">Nonomuraea soli</name>
    <dbReference type="NCBI Taxonomy" id="1032476"/>
    <lineage>
        <taxon>Bacteria</taxon>
        <taxon>Bacillati</taxon>
        <taxon>Actinomycetota</taxon>
        <taxon>Actinomycetes</taxon>
        <taxon>Streptosporangiales</taxon>
        <taxon>Streptosporangiaceae</taxon>
        <taxon>Nonomuraea</taxon>
    </lineage>
</organism>
<dbReference type="Pfam" id="PF13480">
    <property type="entry name" value="Acetyltransf_6"/>
    <property type="match status" value="1"/>
</dbReference>
<accession>A0A7W0HQB1</accession>
<name>A0A7W0HQB1_9ACTN</name>
<dbReference type="RefSeq" id="WP_181610255.1">
    <property type="nucleotide sequence ID" value="NZ_BAABAM010000002.1"/>
</dbReference>
<comment type="caution">
    <text evidence="2">The sequence shown here is derived from an EMBL/GenBank/DDBJ whole genome shotgun (WGS) entry which is preliminary data.</text>
</comment>
<dbReference type="EMBL" id="JACDUR010000003">
    <property type="protein sequence ID" value="MBA2891461.1"/>
    <property type="molecule type" value="Genomic_DNA"/>
</dbReference>
<dbReference type="InterPro" id="IPR016181">
    <property type="entry name" value="Acyl_CoA_acyltransferase"/>
</dbReference>
<proteinExistence type="predicted"/>
<dbReference type="AlphaFoldDB" id="A0A7W0HQB1"/>
<feature type="domain" description="BioF2-like acetyltransferase" evidence="1">
    <location>
        <begin position="129"/>
        <end position="265"/>
    </location>
</feature>
<evidence type="ECO:0000259" key="1">
    <source>
        <dbReference type="Pfam" id="PF13480"/>
    </source>
</evidence>